<dbReference type="Proteomes" id="UP000500938">
    <property type="component" value="Chromosome"/>
</dbReference>
<protein>
    <submittedName>
        <fullName evidence="3">Carboxypeptidase regulatory-like domain-containing protein</fullName>
    </submittedName>
</protein>
<organism evidence="3 4">
    <name type="scientific">Gemmatimonas groenlandica</name>
    <dbReference type="NCBI Taxonomy" id="2732249"/>
    <lineage>
        <taxon>Bacteria</taxon>
        <taxon>Pseudomonadati</taxon>
        <taxon>Gemmatimonadota</taxon>
        <taxon>Gemmatimonadia</taxon>
        <taxon>Gemmatimonadales</taxon>
        <taxon>Gemmatimonadaceae</taxon>
        <taxon>Gemmatimonas</taxon>
    </lineage>
</organism>
<dbReference type="KEGG" id="ggr:HKW67_16170"/>
<keyword evidence="3" id="KW-0121">Carboxypeptidase</keyword>
<feature type="chain" id="PRO_5027000441" evidence="2">
    <location>
        <begin position="22"/>
        <end position="1250"/>
    </location>
</feature>
<evidence type="ECO:0000313" key="4">
    <source>
        <dbReference type="Proteomes" id="UP000500938"/>
    </source>
</evidence>
<dbReference type="RefSeq" id="WP_171226375.1">
    <property type="nucleotide sequence ID" value="NZ_CP053085.1"/>
</dbReference>
<dbReference type="Gene3D" id="2.60.40.1120">
    <property type="entry name" value="Carboxypeptidase-like, regulatory domain"/>
    <property type="match status" value="1"/>
</dbReference>
<feature type="region of interest" description="Disordered" evidence="1">
    <location>
        <begin position="1230"/>
        <end position="1250"/>
    </location>
</feature>
<dbReference type="EMBL" id="CP053085">
    <property type="protein sequence ID" value="QJR36942.1"/>
    <property type="molecule type" value="Genomic_DNA"/>
</dbReference>
<feature type="signal peptide" evidence="2">
    <location>
        <begin position="1"/>
        <end position="21"/>
    </location>
</feature>
<evidence type="ECO:0000313" key="3">
    <source>
        <dbReference type="EMBL" id="QJR36942.1"/>
    </source>
</evidence>
<keyword evidence="2" id="KW-0732">Signal</keyword>
<gene>
    <name evidence="3" type="ORF">HKW67_16170</name>
</gene>
<keyword evidence="3" id="KW-0378">Hydrolase</keyword>
<dbReference type="InterPro" id="IPR008969">
    <property type="entry name" value="CarboxyPept-like_regulatory"/>
</dbReference>
<reference evidence="3 4" key="1">
    <citation type="submission" date="2020-05" db="EMBL/GenBank/DDBJ databases">
        <title>Complete genome sequence of Gemmatimonas greenlandica TET16.</title>
        <authorList>
            <person name="Zeng Y."/>
        </authorList>
    </citation>
    <scope>NUCLEOTIDE SEQUENCE [LARGE SCALE GENOMIC DNA]</scope>
    <source>
        <strain evidence="3 4">TET16</strain>
    </source>
</reference>
<evidence type="ECO:0000256" key="1">
    <source>
        <dbReference type="SAM" id="MobiDB-lite"/>
    </source>
</evidence>
<sequence>MRFLPLNVAAMLLLAVGAVRAQSADIVRGRVLDDSSRALVGASVVITRGPDRLVQSTVTDSAGRYSSRFEQGTGDYLVNVASLGFRTARRRIQRLGSERELVADFTMGRDLAMLAAVKVTAAKPVRASATIASPYQAETGASEQWANGVAGRVSVNAAGDLGAMAGTIPGVTLTAGGPTMLGSGVGSNLTTLNGMAIPGGSLPRAARTEMRVTGATFDPTRGGFAGANIDVRLGSGSRDFQNRNAFLTLNAPQLQLTDKVGRSLGLVNGGFRGSVGADGEAITRVLTYNIALDVGRTVSDPSTLLGGDADALRRAGLSPDSARRVLQVANAVGLPLSGGGIPSARQQDNITWLGRIDDIRDSLRTLTLTTYASSNKEGALAFGPLVAPAAGGKQQQRTIGAQFLHSQFMGAGYRTLMQNRLAISSVREQTSPYVNLPGATVLARSSSDAATSDVVALSLGGNPFLAVDDSKWTLEGSNEMVWNAQGTKHRFKTQAWGRVDGLRQEGMPNALGQYTFNSLADFAGNRPSSYSRTLVQPTRSATTYNGAVALAHQWNPTRYFSMLYGARVEMNAFGDAPPTNSALEQALGVTTGLAPARVHLSPRVGFSYTYSRAKDNGNGTNQSPIGVFYRQSLGFIRGGIGEFRDLYKPGMLADAVAGAGIAGSTLSLSCVGASIPVPDWEALSNGSATLPSACADGSGALSERAPSVTLVDRGFDVPRSWRASLNWATNIRKVMVKVDALGSYDLSQPSTLDANFAGVSRFTLPGENSRPIFVSTGAIDPNTGSVSAGESRISNAFGRVALRTSDLRGYGGQITGTIAPDVFRFRPRVQFYTSASYTLQQVRQQYRGFDGGGFGDPRVTEWGTGPNDARHALVVQGGIGLPKIGTITLFGRLQSGLPFTPIVRSDINGDGRANDRAFVPNPATESDASTAAQMRALLSAAPANVRECLEAQQGTVAGRMSCRGSWTQQLNMQIQPRINWRPSGRRITANIVLENPLAGLDQALHGANGLRGWGTRATPDPVLLLPKGFNAATQQFRYDVNPRFGDTRAFRTLSRQPFRVTLDFSVDLSVPYDMQQLRRALEPVRVAKNTWQRRSTDSIAALYLRNTSNVHRMILGESDSLFLTKPQIDALLKADSLYSAKVRVIYKALGDFLAVQPEGVAGKAALDSVQATTKLYWPIFWSQVDIMDTIVTPQQKALLPFLQRMSEVSAEDRKNSQWQFGNPVPLVHNRPRVAGEANGPTQMQINRGGD</sequence>
<dbReference type="AlphaFoldDB" id="A0A6M4IVQ8"/>
<dbReference type="Pfam" id="PF13620">
    <property type="entry name" value="CarboxypepD_reg"/>
    <property type="match status" value="1"/>
</dbReference>
<dbReference type="SUPFAM" id="SSF49464">
    <property type="entry name" value="Carboxypeptidase regulatory domain-like"/>
    <property type="match status" value="1"/>
</dbReference>
<feature type="compositionally biased region" description="Polar residues" evidence="1">
    <location>
        <begin position="1239"/>
        <end position="1250"/>
    </location>
</feature>
<evidence type="ECO:0000256" key="2">
    <source>
        <dbReference type="SAM" id="SignalP"/>
    </source>
</evidence>
<keyword evidence="3" id="KW-0645">Protease</keyword>
<dbReference type="GO" id="GO:0004180">
    <property type="term" value="F:carboxypeptidase activity"/>
    <property type="evidence" value="ECO:0007669"/>
    <property type="project" value="UniProtKB-KW"/>
</dbReference>
<proteinExistence type="predicted"/>
<accession>A0A6M4IVQ8</accession>
<keyword evidence="4" id="KW-1185">Reference proteome</keyword>
<name>A0A6M4IVQ8_9BACT</name>